<dbReference type="PROSITE" id="PS50937">
    <property type="entry name" value="HTH_MERR_2"/>
    <property type="match status" value="1"/>
</dbReference>
<dbReference type="EMBL" id="JAPTGG010000001">
    <property type="protein sequence ID" value="MCZ0863777.1"/>
    <property type="molecule type" value="Genomic_DNA"/>
</dbReference>
<evidence type="ECO:0000259" key="3">
    <source>
        <dbReference type="PROSITE" id="PS50937"/>
    </source>
</evidence>
<comment type="caution">
    <text evidence="4">The sequence shown here is derived from an EMBL/GenBank/DDBJ whole genome shotgun (WGS) entry which is preliminary data.</text>
</comment>
<dbReference type="PANTHER" id="PTHR30204">
    <property type="entry name" value="REDOX-CYCLING DRUG-SENSING TRANSCRIPTIONAL ACTIVATOR SOXR"/>
    <property type="match status" value="1"/>
</dbReference>
<evidence type="ECO:0000256" key="2">
    <source>
        <dbReference type="SAM" id="Coils"/>
    </source>
</evidence>
<keyword evidence="2" id="KW-0175">Coiled coil</keyword>
<keyword evidence="1 4" id="KW-0238">DNA-binding</keyword>
<feature type="coiled-coil region" evidence="2">
    <location>
        <begin position="89"/>
        <end position="116"/>
    </location>
</feature>
<organism evidence="4 5">
    <name type="scientific">Dasania phycosphaerae</name>
    <dbReference type="NCBI Taxonomy" id="2950436"/>
    <lineage>
        <taxon>Bacteria</taxon>
        <taxon>Pseudomonadati</taxon>
        <taxon>Pseudomonadota</taxon>
        <taxon>Gammaproteobacteria</taxon>
        <taxon>Cellvibrionales</taxon>
        <taxon>Spongiibacteraceae</taxon>
        <taxon>Dasania</taxon>
    </lineage>
</organism>
<sequence length="128" mass="14892">MSKPYRISELASEFGITTRTIRFYEEKGLLTPSRQANSRLYSDSDRVILKLILRGKRLGFSLQESCEIIALYNPQQGNEKQLQVFLNKIQQKRQQLIQQQHDIEIMLQELKNSEQQCLAYLANKSNSA</sequence>
<dbReference type="InterPro" id="IPR009061">
    <property type="entry name" value="DNA-bd_dom_put_sf"/>
</dbReference>
<dbReference type="InterPro" id="IPR047057">
    <property type="entry name" value="MerR_fam"/>
</dbReference>
<keyword evidence="5" id="KW-1185">Reference proteome</keyword>
<name>A0A9J6RHG6_9GAMM</name>
<dbReference type="GO" id="GO:0003677">
    <property type="term" value="F:DNA binding"/>
    <property type="evidence" value="ECO:0007669"/>
    <property type="project" value="UniProtKB-KW"/>
</dbReference>
<proteinExistence type="predicted"/>
<feature type="domain" description="HTH merR-type" evidence="3">
    <location>
        <begin position="1"/>
        <end position="71"/>
    </location>
</feature>
<dbReference type="InterPro" id="IPR000551">
    <property type="entry name" value="MerR-type_HTH_dom"/>
</dbReference>
<protein>
    <submittedName>
        <fullName evidence="4">MerR family DNA-binding transcriptional regulator</fullName>
    </submittedName>
</protein>
<dbReference type="Gene3D" id="1.10.1660.10">
    <property type="match status" value="1"/>
</dbReference>
<dbReference type="SMART" id="SM00422">
    <property type="entry name" value="HTH_MERR"/>
    <property type="match status" value="1"/>
</dbReference>
<dbReference type="SUPFAM" id="SSF46955">
    <property type="entry name" value="Putative DNA-binding domain"/>
    <property type="match status" value="1"/>
</dbReference>
<dbReference type="AlphaFoldDB" id="A0A9J6RHG6"/>
<evidence type="ECO:0000313" key="4">
    <source>
        <dbReference type="EMBL" id="MCZ0863777.1"/>
    </source>
</evidence>
<dbReference type="PANTHER" id="PTHR30204:SF58">
    <property type="entry name" value="HTH-TYPE TRANSCRIPTIONAL REGULATOR YFMP"/>
    <property type="match status" value="1"/>
</dbReference>
<dbReference type="RefSeq" id="WP_258329921.1">
    <property type="nucleotide sequence ID" value="NZ_JAPTGG010000001.1"/>
</dbReference>
<dbReference type="Pfam" id="PF13411">
    <property type="entry name" value="MerR_1"/>
    <property type="match status" value="1"/>
</dbReference>
<reference evidence="4 5" key="1">
    <citation type="submission" date="2022-12" db="EMBL/GenBank/DDBJ databases">
        <title>Dasania phycosphaerae sp. nov., isolated from particulate material of the south coast of Korea.</title>
        <authorList>
            <person name="Jiang Y."/>
        </authorList>
    </citation>
    <scope>NUCLEOTIDE SEQUENCE [LARGE SCALE GENOMIC DNA]</scope>
    <source>
        <strain evidence="4 5">GY-19</strain>
    </source>
</reference>
<gene>
    <name evidence="4" type="ORF">O0V09_01110</name>
</gene>
<dbReference type="GO" id="GO:0003700">
    <property type="term" value="F:DNA-binding transcription factor activity"/>
    <property type="evidence" value="ECO:0007669"/>
    <property type="project" value="InterPro"/>
</dbReference>
<evidence type="ECO:0000313" key="5">
    <source>
        <dbReference type="Proteomes" id="UP001069090"/>
    </source>
</evidence>
<evidence type="ECO:0000256" key="1">
    <source>
        <dbReference type="ARBA" id="ARBA00023125"/>
    </source>
</evidence>
<accession>A0A9J6RHG6</accession>
<dbReference type="CDD" id="cd04776">
    <property type="entry name" value="HTH_GnyR"/>
    <property type="match status" value="1"/>
</dbReference>
<dbReference type="Proteomes" id="UP001069090">
    <property type="component" value="Unassembled WGS sequence"/>
</dbReference>